<organism evidence="2 3">
    <name type="scientific">Roseateles depolymerans</name>
    <dbReference type="NCBI Taxonomy" id="76731"/>
    <lineage>
        <taxon>Bacteria</taxon>
        <taxon>Pseudomonadati</taxon>
        <taxon>Pseudomonadota</taxon>
        <taxon>Betaproteobacteria</taxon>
        <taxon>Burkholderiales</taxon>
        <taxon>Sphaerotilaceae</taxon>
        <taxon>Roseateles</taxon>
    </lineage>
</organism>
<proteinExistence type="predicted"/>
<reference evidence="2 3" key="1">
    <citation type="submission" date="2017-08" db="EMBL/GenBank/DDBJ databases">
        <title>Infants hospitalized years apart are colonized by the same room-sourced microbial strains.</title>
        <authorList>
            <person name="Brooks B."/>
            <person name="Olm M.R."/>
            <person name="Firek B.A."/>
            <person name="Baker R."/>
            <person name="Thomas B.C."/>
            <person name="Morowitz M.J."/>
            <person name="Banfield J.F."/>
        </authorList>
    </citation>
    <scope>NUCLEOTIDE SEQUENCE [LARGE SCALE GENOMIC DNA]</scope>
    <source>
        <strain evidence="2">S2_012_000_R2_81</strain>
    </source>
</reference>
<dbReference type="SUPFAM" id="SSF81593">
    <property type="entry name" value="Nucleotidyltransferase substrate binding subunit/domain"/>
    <property type="match status" value="1"/>
</dbReference>
<gene>
    <name evidence="2" type="ORF">DI603_08895</name>
</gene>
<dbReference type="InterPro" id="IPR007842">
    <property type="entry name" value="HEPN_dom"/>
</dbReference>
<evidence type="ECO:0000313" key="3">
    <source>
        <dbReference type="Proteomes" id="UP000249633"/>
    </source>
</evidence>
<dbReference type="AlphaFoldDB" id="A0A2W5DNW3"/>
<name>A0A2W5DNW3_9BURK</name>
<protein>
    <recommendedName>
        <fullName evidence="1">HEPN domain-containing protein</fullName>
    </recommendedName>
</protein>
<dbReference type="Pfam" id="PF05168">
    <property type="entry name" value="HEPN"/>
    <property type="match status" value="1"/>
</dbReference>
<accession>A0A2W5DNW3</accession>
<dbReference type="Gene3D" id="1.20.120.330">
    <property type="entry name" value="Nucleotidyltransferases domain 2"/>
    <property type="match status" value="1"/>
</dbReference>
<sequence length="294" mass="33781">MLPKGLFGGGLLPDWIPAGTIGSAQVTLSGKEESSLNVPATQEQIDRRINDFASRCFRDIADRDYIAARLASRALLIPQFLWSAQQAVEKYLKYFLLVHRIKATKVRHDIHKALELTKRGPFPMDLSPPCLEFINTVAELGEYRYLDVSYFVQGYALLDLDRAVWELRRYCQLLDTQQAAPSEHLKRIELAKEQIRQSKSRPPHEFKVLGGYLEEVLANKKHAARSPLIWNNAFFGNRKRETVRAHDHFIGENAPLYLFPQMLDQLLEYVFIPPKLVDQYRLHLAEVEAGRITP</sequence>
<evidence type="ECO:0000259" key="1">
    <source>
        <dbReference type="Pfam" id="PF05168"/>
    </source>
</evidence>
<evidence type="ECO:0000313" key="2">
    <source>
        <dbReference type="EMBL" id="PZP33471.1"/>
    </source>
</evidence>
<dbReference type="Proteomes" id="UP000249633">
    <property type="component" value="Unassembled WGS sequence"/>
</dbReference>
<dbReference type="EMBL" id="QFOD01000006">
    <property type="protein sequence ID" value="PZP33471.1"/>
    <property type="molecule type" value="Genomic_DNA"/>
</dbReference>
<feature type="domain" description="HEPN" evidence="1">
    <location>
        <begin position="58"/>
        <end position="123"/>
    </location>
</feature>
<comment type="caution">
    <text evidence="2">The sequence shown here is derived from an EMBL/GenBank/DDBJ whole genome shotgun (WGS) entry which is preliminary data.</text>
</comment>